<dbReference type="FunFam" id="1.10.10.10:FF:000001">
    <property type="entry name" value="LysR family transcriptional regulator"/>
    <property type="match status" value="1"/>
</dbReference>
<keyword evidence="3" id="KW-0238">DNA-binding</keyword>
<evidence type="ECO:0000313" key="7">
    <source>
        <dbReference type="Proteomes" id="UP000235828"/>
    </source>
</evidence>
<dbReference type="GO" id="GO:0043565">
    <property type="term" value="F:sequence-specific DNA binding"/>
    <property type="evidence" value="ECO:0007669"/>
    <property type="project" value="TreeGrafter"/>
</dbReference>
<dbReference type="PANTHER" id="PTHR30537">
    <property type="entry name" value="HTH-TYPE TRANSCRIPTIONAL REGULATOR"/>
    <property type="match status" value="1"/>
</dbReference>
<accession>A0A2N8ZEX8</accession>
<dbReference type="Pfam" id="PF00126">
    <property type="entry name" value="HTH_1"/>
    <property type="match status" value="1"/>
</dbReference>
<dbReference type="InterPro" id="IPR005119">
    <property type="entry name" value="LysR_subst-bd"/>
</dbReference>
<dbReference type="SUPFAM" id="SSF46785">
    <property type="entry name" value="Winged helix' DNA-binding domain"/>
    <property type="match status" value="1"/>
</dbReference>
<feature type="domain" description="HTH lysR-type" evidence="5">
    <location>
        <begin position="5"/>
        <end position="62"/>
    </location>
</feature>
<keyword evidence="2" id="KW-0805">Transcription regulation</keyword>
<dbReference type="Gene3D" id="1.10.10.10">
    <property type="entry name" value="Winged helix-like DNA-binding domain superfamily/Winged helix DNA-binding domain"/>
    <property type="match status" value="1"/>
</dbReference>
<dbReference type="Proteomes" id="UP000235828">
    <property type="component" value="Chromosome A"/>
</dbReference>
<dbReference type="RefSeq" id="WP_102522917.1">
    <property type="nucleotide sequence ID" value="NZ_LT960611.1"/>
</dbReference>
<dbReference type="EMBL" id="LT960611">
    <property type="protein sequence ID" value="SON50436.1"/>
    <property type="molecule type" value="Genomic_DNA"/>
</dbReference>
<dbReference type="CDD" id="cd08432">
    <property type="entry name" value="PBP2_GcdR_TrpI_HvrB_AmpR_like"/>
    <property type="match status" value="1"/>
</dbReference>
<evidence type="ECO:0000256" key="3">
    <source>
        <dbReference type="ARBA" id="ARBA00023125"/>
    </source>
</evidence>
<name>A0A2N8ZEX8_9VIBR</name>
<dbReference type="InterPro" id="IPR000847">
    <property type="entry name" value="LysR_HTH_N"/>
</dbReference>
<dbReference type="InterPro" id="IPR036390">
    <property type="entry name" value="WH_DNA-bd_sf"/>
</dbReference>
<dbReference type="InterPro" id="IPR058163">
    <property type="entry name" value="LysR-type_TF_proteobact-type"/>
</dbReference>
<dbReference type="Gene3D" id="3.40.190.10">
    <property type="entry name" value="Periplasmic binding protein-like II"/>
    <property type="match status" value="2"/>
</dbReference>
<protein>
    <submittedName>
        <fullName evidence="6">Putative glycine cleavage operon activator</fullName>
    </submittedName>
</protein>
<evidence type="ECO:0000313" key="6">
    <source>
        <dbReference type="EMBL" id="SON50436.1"/>
    </source>
</evidence>
<dbReference type="PRINTS" id="PR00039">
    <property type="entry name" value="HTHLYSR"/>
</dbReference>
<dbReference type="InterPro" id="IPR036388">
    <property type="entry name" value="WH-like_DNA-bd_sf"/>
</dbReference>
<dbReference type="GO" id="GO:0003700">
    <property type="term" value="F:DNA-binding transcription factor activity"/>
    <property type="evidence" value="ECO:0007669"/>
    <property type="project" value="InterPro"/>
</dbReference>
<evidence type="ECO:0000256" key="2">
    <source>
        <dbReference type="ARBA" id="ARBA00023015"/>
    </source>
</evidence>
<sequence>MKKLVPLKSIYAFVAVAELGSMTEAANTLSVSHSAISQAIKALENQLNRPLFRRVGRRVELNIDGRRYYKKVAPALEQIVLASEELASSNDDSPLTLNMINSLALHWWIPRVEEFQRSAPNIDIRISNIPMVFDLEREGVDVALIHGHPREWQDYHLEKLGDDNLVLVCSPKLLEVDDELSVAEMLERYAAIYVTNPRRQDDWQHWCDAYQIPIPNRQKNLSFNATIQSVQAAMSGLGVLVTHQQFIKSDIESGLLVQIGNEVLHPEKSFYFACPVEKLKQEKVLTLRSWLHRAFSQ</sequence>
<keyword evidence="7" id="KW-1185">Reference proteome</keyword>
<organism evidence="6 7">
    <name type="scientific">Vibrio tapetis subsp. tapetis</name>
    <dbReference type="NCBI Taxonomy" id="1671868"/>
    <lineage>
        <taxon>Bacteria</taxon>
        <taxon>Pseudomonadati</taxon>
        <taxon>Pseudomonadota</taxon>
        <taxon>Gammaproteobacteria</taxon>
        <taxon>Vibrionales</taxon>
        <taxon>Vibrionaceae</taxon>
        <taxon>Vibrio</taxon>
    </lineage>
</organism>
<dbReference type="AlphaFoldDB" id="A0A2N8ZEX8"/>
<dbReference type="PROSITE" id="PS50931">
    <property type="entry name" value="HTH_LYSR"/>
    <property type="match status" value="1"/>
</dbReference>
<dbReference type="GO" id="GO:0006351">
    <property type="term" value="P:DNA-templated transcription"/>
    <property type="evidence" value="ECO:0007669"/>
    <property type="project" value="TreeGrafter"/>
</dbReference>
<dbReference type="SUPFAM" id="SSF53850">
    <property type="entry name" value="Periplasmic binding protein-like II"/>
    <property type="match status" value="1"/>
</dbReference>
<reference evidence="6 7" key="1">
    <citation type="submission" date="2017-10" db="EMBL/GenBank/DDBJ databases">
        <authorList>
            <person name="Banno H."/>
            <person name="Chua N.-H."/>
        </authorList>
    </citation>
    <scope>NUCLEOTIDE SEQUENCE [LARGE SCALE GENOMIC DNA]</scope>
    <source>
        <strain evidence="6">Vibrio tapetis CECT4600</strain>
    </source>
</reference>
<comment type="similarity">
    <text evidence="1">Belongs to the LysR transcriptional regulatory family.</text>
</comment>
<dbReference type="OrthoDB" id="5526340at2"/>
<proteinExistence type="inferred from homology"/>
<evidence type="ECO:0000256" key="1">
    <source>
        <dbReference type="ARBA" id="ARBA00009437"/>
    </source>
</evidence>
<evidence type="ECO:0000256" key="4">
    <source>
        <dbReference type="ARBA" id="ARBA00023163"/>
    </source>
</evidence>
<keyword evidence="4" id="KW-0804">Transcription</keyword>
<dbReference type="KEGG" id="vta:A2457"/>
<dbReference type="PANTHER" id="PTHR30537:SF26">
    <property type="entry name" value="GLYCINE CLEAVAGE SYSTEM TRANSCRIPTIONAL ACTIVATOR"/>
    <property type="match status" value="1"/>
</dbReference>
<evidence type="ECO:0000259" key="5">
    <source>
        <dbReference type="PROSITE" id="PS50931"/>
    </source>
</evidence>
<dbReference type="Pfam" id="PF03466">
    <property type="entry name" value="LysR_substrate"/>
    <property type="match status" value="1"/>
</dbReference>
<gene>
    <name evidence="6" type="ORF">VTAP4600_A2457</name>
</gene>